<dbReference type="ExpressionAtlas" id="M8BSZ2">
    <property type="expression patterns" value="baseline"/>
</dbReference>
<dbReference type="InterPro" id="IPR000477">
    <property type="entry name" value="RT_dom"/>
</dbReference>
<dbReference type="CDD" id="cd01650">
    <property type="entry name" value="RT_nLTR_like"/>
    <property type="match status" value="1"/>
</dbReference>
<evidence type="ECO:0000313" key="2">
    <source>
        <dbReference type="EnsemblPlants" id="EMT25079"/>
    </source>
</evidence>
<accession>M8BSZ2</accession>
<sequence length="960" mass="105218">MSAGEMQKTACVTGGSGYIASALVKTLLEKGYAVKTTDTEKNAHLKDLQSLGSLEIIRARLDEEGSFDEAVSGCDYAFLVAAPMDFGIEGDLDLQLARDLIPSIPTKSNKPAGLTYYAWCLAAEGYDPSRRPRNLERDEVVRESRNGEASDPDVVGFCGLHEAAARRRSCARRGLLAYAVSKVLAEKAASKFAEENGISLVTMLPVFILGAAPVSKPTSSVPVTLSLLTGDEAQMDIMMGMQLTTDCVPISHIDDLCHAEVFVAENESSSGRYLCCSHNTTVLQLAHLMAEKYPQYNIKLERFNNVQVCFCSFDGSPERPRVCVSSEKLIREGFVYKYNDLGAFYDGRELLLVVLLIPPFATSAVEGEFKLFRLNFGTITLLPKKTEAVRIEQFRPICLLNISFKIFTKVGTNRLTQIAHSVVQPSQTAFMLDRNILEGVVVLHETLHEIHTKKLDGVVFKVDFEKAYDKVKWSFLQQALRMKGFDQAWRRQVESFTQKGSVGIKVNDDIGHYFQTHMGLRQGDPMSPILFNIVVDMLAILIGRAKEAGQVGGLVPHLVDGDQKTKGVLALKILKSRTDVFSAPYLQSQPSLSSPLPVLIEWWPAMSAGEGRKTACVTGGSGYIASALIKLLFRKATLSRRPSETPVRFLFLVLSYDMEKNSHFKDLQALGPLEIIRAQLEVEGSFDDAVSGCEYAFLVAAPMNFRSEDPERDLIEPAVQGTLNVMRSCVRAGTVKPVILTSSDAGVSRRPLQGGSHVLDEGFPAHNMKYPKYLIFVNEGAYAVSKVLLEKAASEFAEENNISLVTVLPVFTVGTAPVSNAGTSVPVILSMLSGDEAKLHGLMVLQSVKDCVGISHVDDLCRAQVFVAENESSSGRYICCNHNTTVLQLASLLAEKYPQYNVKPVRFDGSCKSQECVSHQRNSSGKGSCTSMMTWVKSSMTSSSTAEPQGFYPTDVSTSY</sequence>
<proteinExistence type="predicted"/>
<evidence type="ECO:0000256" key="1">
    <source>
        <dbReference type="ARBA" id="ARBA00023002"/>
    </source>
</evidence>
<dbReference type="GO" id="GO:0016616">
    <property type="term" value="F:oxidoreductase activity, acting on the CH-OH group of donors, NAD or NADP as acceptor"/>
    <property type="evidence" value="ECO:0007669"/>
    <property type="project" value="TreeGrafter"/>
</dbReference>
<name>M8BSZ2_AEGTA</name>
<organism evidence="2">
    <name type="scientific">Aegilops tauschii</name>
    <name type="common">Tausch's goatgrass</name>
    <name type="synonym">Aegilops squarrosa</name>
    <dbReference type="NCBI Taxonomy" id="37682"/>
    <lineage>
        <taxon>Eukaryota</taxon>
        <taxon>Viridiplantae</taxon>
        <taxon>Streptophyta</taxon>
        <taxon>Embryophyta</taxon>
        <taxon>Tracheophyta</taxon>
        <taxon>Spermatophyta</taxon>
        <taxon>Magnoliopsida</taxon>
        <taxon>Liliopsida</taxon>
        <taxon>Poales</taxon>
        <taxon>Poaceae</taxon>
        <taxon>BOP clade</taxon>
        <taxon>Pooideae</taxon>
        <taxon>Triticodae</taxon>
        <taxon>Triticeae</taxon>
        <taxon>Triticinae</taxon>
        <taxon>Aegilops</taxon>
    </lineage>
</organism>
<keyword evidence="1" id="KW-0560">Oxidoreductase</keyword>
<dbReference type="PROSITE" id="PS50878">
    <property type="entry name" value="RT_POL"/>
    <property type="match status" value="1"/>
</dbReference>
<dbReference type="SUPFAM" id="SSF51735">
    <property type="entry name" value="NAD(P)-binding Rossmann-fold domains"/>
    <property type="match status" value="2"/>
</dbReference>
<reference evidence="2" key="1">
    <citation type="submission" date="2015-06" db="UniProtKB">
        <authorList>
            <consortium name="EnsemblPlants"/>
        </authorList>
    </citation>
    <scope>IDENTIFICATION</scope>
</reference>
<dbReference type="PANTHER" id="PTHR10366">
    <property type="entry name" value="NAD DEPENDENT EPIMERASE/DEHYDRATASE"/>
    <property type="match status" value="1"/>
</dbReference>
<dbReference type="Pfam" id="PF05368">
    <property type="entry name" value="NmrA"/>
    <property type="match status" value="1"/>
</dbReference>
<dbReference type="Pfam" id="PF01370">
    <property type="entry name" value="Epimerase"/>
    <property type="match status" value="1"/>
</dbReference>
<protein>
    <submittedName>
        <fullName evidence="2">Leucoanthocyanidin reductase</fullName>
    </submittedName>
</protein>
<dbReference type="InterPro" id="IPR050425">
    <property type="entry name" value="NAD(P)_dehydrat-like"/>
</dbReference>
<dbReference type="Gene3D" id="3.40.50.720">
    <property type="entry name" value="NAD(P)-binding Rossmann-like Domain"/>
    <property type="match status" value="3"/>
</dbReference>
<dbReference type="InterPro" id="IPR036291">
    <property type="entry name" value="NAD(P)-bd_dom_sf"/>
</dbReference>
<dbReference type="InterPro" id="IPR043502">
    <property type="entry name" value="DNA/RNA_pol_sf"/>
</dbReference>
<dbReference type="FunFam" id="3.40.50.720:FF:000085">
    <property type="entry name" value="Dihydroflavonol reductase"/>
    <property type="match status" value="1"/>
</dbReference>
<dbReference type="Pfam" id="PF00078">
    <property type="entry name" value="RVT_1"/>
    <property type="match status" value="1"/>
</dbReference>
<dbReference type="SUPFAM" id="SSF56672">
    <property type="entry name" value="DNA/RNA polymerases"/>
    <property type="match status" value="1"/>
</dbReference>
<dbReference type="InterPro" id="IPR001509">
    <property type="entry name" value="Epimerase_deHydtase"/>
</dbReference>
<dbReference type="AlphaFoldDB" id="M8BSZ2"/>
<dbReference type="PANTHER" id="PTHR10366:SF727">
    <property type="entry name" value="OS10G0477900 PROTEIN"/>
    <property type="match status" value="1"/>
</dbReference>
<dbReference type="EnsemblPlants" id="EMT25079">
    <property type="protein sequence ID" value="EMT25079"/>
    <property type="gene ID" value="F775_00480"/>
</dbReference>
<dbReference type="InterPro" id="IPR008030">
    <property type="entry name" value="NmrA-like"/>
</dbReference>